<feature type="compositionally biased region" description="Low complexity" evidence="10">
    <location>
        <begin position="1891"/>
        <end position="1905"/>
    </location>
</feature>
<feature type="compositionally biased region" description="Pro residues" evidence="10">
    <location>
        <begin position="2416"/>
        <end position="2431"/>
    </location>
</feature>
<evidence type="ECO:0000256" key="1">
    <source>
        <dbReference type="ARBA" id="ARBA00004430"/>
    </source>
</evidence>
<dbReference type="InterPro" id="IPR011047">
    <property type="entry name" value="Quinoprotein_ADH-like_sf"/>
</dbReference>
<feature type="compositionally biased region" description="Low complexity" evidence="10">
    <location>
        <begin position="206"/>
        <end position="218"/>
    </location>
</feature>
<keyword evidence="13" id="KW-1185">Reference proteome</keyword>
<dbReference type="Pfam" id="PF00400">
    <property type="entry name" value="WD40"/>
    <property type="match status" value="2"/>
</dbReference>
<feature type="compositionally biased region" description="Gly residues" evidence="10">
    <location>
        <begin position="1845"/>
        <end position="1870"/>
    </location>
</feature>
<feature type="compositionally biased region" description="Polar residues" evidence="10">
    <location>
        <begin position="421"/>
        <end position="438"/>
    </location>
</feature>
<feature type="coiled-coil region" evidence="9">
    <location>
        <begin position="2135"/>
        <end position="2190"/>
    </location>
</feature>
<feature type="compositionally biased region" description="Basic and acidic residues" evidence="10">
    <location>
        <begin position="497"/>
        <end position="509"/>
    </location>
</feature>
<feature type="compositionally biased region" description="Low complexity" evidence="10">
    <location>
        <begin position="232"/>
        <end position="255"/>
    </location>
</feature>
<feature type="compositionally biased region" description="Acidic residues" evidence="10">
    <location>
        <begin position="1280"/>
        <end position="1294"/>
    </location>
</feature>
<dbReference type="InterPro" id="IPR055439">
    <property type="entry name" value="Beta-prop_EML_1st"/>
</dbReference>
<feature type="compositionally biased region" description="Acidic residues" evidence="10">
    <location>
        <begin position="2083"/>
        <end position="2113"/>
    </location>
</feature>
<feature type="region of interest" description="Disordered" evidence="10">
    <location>
        <begin position="1842"/>
        <end position="1925"/>
    </location>
</feature>
<evidence type="ECO:0000256" key="2">
    <source>
        <dbReference type="ARBA" id="ARBA00022490"/>
    </source>
</evidence>
<feature type="compositionally biased region" description="Polar residues" evidence="10">
    <location>
        <begin position="523"/>
        <end position="537"/>
    </location>
</feature>
<evidence type="ECO:0000313" key="13">
    <source>
        <dbReference type="Proteomes" id="UP001159427"/>
    </source>
</evidence>
<feature type="region of interest" description="Disordered" evidence="10">
    <location>
        <begin position="2078"/>
        <end position="2119"/>
    </location>
</feature>
<comment type="subcellular location">
    <subcellularLocation>
        <location evidence="1">Cytoplasm</location>
        <location evidence="1">Cytoskeleton</location>
        <location evidence="1">Cilium axoneme</location>
    </subcellularLocation>
</comment>
<dbReference type="Pfam" id="PF23409">
    <property type="entry name" value="Beta-prop_EML"/>
    <property type="match status" value="1"/>
</dbReference>
<feature type="region of interest" description="Disordered" evidence="10">
    <location>
        <begin position="1241"/>
        <end position="1301"/>
    </location>
</feature>
<feature type="compositionally biased region" description="Basic and acidic residues" evidence="10">
    <location>
        <begin position="455"/>
        <end position="471"/>
    </location>
</feature>
<feature type="compositionally biased region" description="Basic and acidic residues" evidence="10">
    <location>
        <begin position="394"/>
        <end position="412"/>
    </location>
</feature>
<feature type="compositionally biased region" description="Polar residues" evidence="10">
    <location>
        <begin position="341"/>
        <end position="361"/>
    </location>
</feature>
<dbReference type="PANTHER" id="PTHR14885:SF3">
    <property type="entry name" value="CILIA- AND FLAGELLA-ASSOCIATED PROTEIN 44"/>
    <property type="match status" value="1"/>
</dbReference>
<keyword evidence="4" id="KW-0677">Repeat</keyword>
<evidence type="ECO:0000256" key="3">
    <source>
        <dbReference type="ARBA" id="ARBA00022574"/>
    </source>
</evidence>
<feature type="compositionally biased region" description="Polar residues" evidence="10">
    <location>
        <begin position="132"/>
        <end position="150"/>
    </location>
</feature>
<dbReference type="InterPro" id="IPR015943">
    <property type="entry name" value="WD40/YVTN_repeat-like_dom_sf"/>
</dbReference>
<feature type="compositionally biased region" description="Polar residues" evidence="10">
    <location>
        <begin position="635"/>
        <end position="644"/>
    </location>
</feature>
<feature type="repeat" description="WD" evidence="8">
    <location>
        <begin position="1017"/>
        <end position="1049"/>
    </location>
</feature>
<feature type="compositionally biased region" description="Basic and acidic residues" evidence="10">
    <location>
        <begin position="1337"/>
        <end position="1352"/>
    </location>
</feature>
<feature type="region of interest" description="Disordered" evidence="10">
    <location>
        <begin position="2410"/>
        <end position="2431"/>
    </location>
</feature>
<feature type="compositionally biased region" description="Polar residues" evidence="10">
    <location>
        <begin position="92"/>
        <end position="104"/>
    </location>
</feature>
<feature type="domain" description="EML-like first beta-propeller" evidence="11">
    <location>
        <begin position="737"/>
        <end position="949"/>
    </location>
</feature>
<feature type="compositionally biased region" description="Basic and acidic residues" evidence="10">
    <location>
        <begin position="330"/>
        <end position="339"/>
    </location>
</feature>
<feature type="compositionally biased region" description="Basic and acidic residues" evidence="10">
    <location>
        <begin position="55"/>
        <end position="70"/>
    </location>
</feature>
<evidence type="ECO:0000256" key="9">
    <source>
        <dbReference type="SAM" id="Coils"/>
    </source>
</evidence>
<dbReference type="SUPFAM" id="SSF50998">
    <property type="entry name" value="Quinoprotein alcohol dehydrogenase-like"/>
    <property type="match status" value="1"/>
</dbReference>
<keyword evidence="3 8" id="KW-0853">WD repeat</keyword>
<evidence type="ECO:0000313" key="12">
    <source>
        <dbReference type="EMBL" id="CAH3024654.1"/>
    </source>
</evidence>
<feature type="region of interest" description="Disordered" evidence="10">
    <location>
        <begin position="1"/>
        <end position="31"/>
    </location>
</feature>
<feature type="region of interest" description="Disordered" evidence="10">
    <location>
        <begin position="1623"/>
        <end position="1683"/>
    </location>
</feature>
<evidence type="ECO:0000259" key="11">
    <source>
        <dbReference type="Pfam" id="PF23409"/>
    </source>
</evidence>
<evidence type="ECO:0000256" key="7">
    <source>
        <dbReference type="ARBA" id="ARBA00023273"/>
    </source>
</evidence>
<dbReference type="SMART" id="SM00320">
    <property type="entry name" value="WD40"/>
    <property type="match status" value="8"/>
</dbReference>
<feature type="coiled-coil region" evidence="9">
    <location>
        <begin position="2382"/>
        <end position="2409"/>
    </location>
</feature>
<feature type="compositionally biased region" description="Basic and acidic residues" evidence="10">
    <location>
        <begin position="541"/>
        <end position="598"/>
    </location>
</feature>
<dbReference type="PANTHER" id="PTHR14885">
    <property type="entry name" value="CILIA- AND FLAGELLA-ASSOCIATED PROTEIN 43-RELATED"/>
    <property type="match status" value="1"/>
</dbReference>
<dbReference type="EMBL" id="CALNXI010000313">
    <property type="protein sequence ID" value="CAH3024654.1"/>
    <property type="molecule type" value="Genomic_DNA"/>
</dbReference>
<dbReference type="PROSITE" id="PS50082">
    <property type="entry name" value="WD_REPEATS_2"/>
    <property type="match status" value="1"/>
</dbReference>
<feature type="compositionally biased region" description="Polar residues" evidence="10">
    <location>
        <begin position="484"/>
        <end position="493"/>
    </location>
</feature>
<keyword evidence="5 9" id="KW-0175">Coiled coil</keyword>
<feature type="compositionally biased region" description="Gly residues" evidence="10">
    <location>
        <begin position="1626"/>
        <end position="1636"/>
    </location>
</feature>
<name>A0ABN8M4U8_9CNID</name>
<feature type="coiled-coil region" evidence="9">
    <location>
        <begin position="2225"/>
        <end position="2338"/>
    </location>
</feature>
<dbReference type="InterPro" id="IPR001680">
    <property type="entry name" value="WD40_rpt"/>
</dbReference>
<gene>
    <name evidence="12" type="ORF">PEVE_00023592</name>
</gene>
<feature type="compositionally biased region" description="Basic and acidic residues" evidence="10">
    <location>
        <begin position="1241"/>
        <end position="1258"/>
    </location>
</feature>
<feature type="compositionally biased region" description="Basic and acidic residues" evidence="10">
    <location>
        <begin position="178"/>
        <end position="193"/>
    </location>
</feature>
<feature type="coiled-coil region" evidence="9">
    <location>
        <begin position="2015"/>
        <end position="2049"/>
    </location>
</feature>
<protein>
    <recommendedName>
        <fullName evidence="11">EML-like first beta-propeller domain-containing protein</fullName>
    </recommendedName>
</protein>
<comment type="caution">
    <text evidence="12">The sequence shown here is derived from an EMBL/GenBank/DDBJ whole genome shotgun (WGS) entry which is preliminary data.</text>
</comment>
<dbReference type="Pfam" id="PF25828">
    <property type="entry name" value="CC_Cfap43"/>
    <property type="match status" value="1"/>
</dbReference>
<reference evidence="12 13" key="1">
    <citation type="submission" date="2022-05" db="EMBL/GenBank/DDBJ databases">
        <authorList>
            <consortium name="Genoscope - CEA"/>
            <person name="William W."/>
        </authorList>
    </citation>
    <scope>NUCLEOTIDE SEQUENCE [LARGE SCALE GENOMIC DNA]</scope>
</reference>
<evidence type="ECO:0000256" key="10">
    <source>
        <dbReference type="SAM" id="MobiDB-lite"/>
    </source>
</evidence>
<feature type="compositionally biased region" description="Acidic residues" evidence="10">
    <location>
        <begin position="612"/>
        <end position="626"/>
    </location>
</feature>
<accession>A0ABN8M4U8</accession>
<evidence type="ECO:0000256" key="8">
    <source>
        <dbReference type="PROSITE-ProRule" id="PRU00221"/>
    </source>
</evidence>
<feature type="compositionally biased region" description="Low complexity" evidence="10">
    <location>
        <begin position="1657"/>
        <end position="1675"/>
    </location>
</feature>
<sequence length="2431" mass="270516">MSDKAEASDSNQGSQDEERGDSSKVSSLKDATHKLKAEALRRLQLEDADYGNEGAKNEEARHQDQNDKNAQEGTDISDEQGNGPEISDIASKETNLAVSDQNGGDLNVDETRERGGFDEELNSAKTEDVAGDSSTENVPVPTSVQNSDDVNANKGGDTSGEIKNQSTEEQDASVMQEGHSKENVTDAVRKDSRPSSSQGQEGTSIGSRPGSSGARPGSGSKGAGKGEGTDQKPSSRPGSSNRNRSRPGSRSGSKGPSHEVHTGSRPGSGARTRSRPQSGSKRDAAGGEVGGVKQDVSSGGVAEETNVGKDGTSVGDKQFKSEVSLSQSDTNKEAIKENDSISELATSSSNIIEGGSQTTGADSVEQGKELHGDTSNLKVNDKSPGDTSAQVLSDENKFVSKQREGDNDKISDEVSPPMNEGSDSTATVTDSKQGSDSLSNKKQDPGGMEAGEDAVEGKQPESTETDKEKSSSSEQAGQGDPESSETGNVSQVPQGEDSSKDKNIPDGKEGTATSGGKDGSSADAATTDQKTSQSVEVQGSDEARDAENYEEKAETEAADEGGKKDDHKGDASVKQRAEGEKSDAEADKTEEKKEEGGEKKKKKKKVKKESTGQEEEVEDDEDDTAEQTEKAVEEPNQTKPTQSAPGEGGEEEEAERILPDDFYYDFDGLVSTAFSTEGIPLQLLSFHHSFGYECTKRSNLHVLDENCVLFSAGNTVEILNLKTQEQTHIRTTGGGGIGAVAVHPSSKYFAVAEKGIKPNVNIFEYPSLKLHRILRDGTEEAYAHLDFSPKGDKLASVGSAPDYMLTVWDWKNEQVILRSKAFSQDVYKVAFSPEDEGHLCTSGSGHIRFWTMANTFTGLKLQGQIGKFGAKELSDIEGFVELPDGKVLSGSEWGNMLLWDGGLIKVEISKKGRKPCHVGMIEQFFMDEGELMTIGADGFVKVWDFESIDNADTTEEGQLFEMDPMYELKVGTDVKLMSMVKAVNTEAPIWYAQDAAGGIWKLDLSFTHTSHAPERMYSYHAGPITGLDTSPVAHFVATTGVDHTVRVYDYVSKTPMCQAKYNSGGSSLLWVPKDVETTGTKLLAGFADGVVRLLALNKVDPSQLRTKKSKQKFELNLEQVFKPHTKAVNVMAIDEQGELLATGSDDCTVFFFTVSDTYKPVGFIETASPVVAMEWSEKKGKVPKAILVSCKDGTVLHVEAPVPGKYDTSKTYHLPLTNLKTKEYHFTSVKDKLRKAEEEARKAKEEEEKRKKKEEERARRRARGLEDEEEQEEEEKKEGEGDEEEQKEGEETEEEQHREPGEIIKGFYYGKKDKFWVSMGGWDAGYLYECEFDEGKKPAPAEGQEDTRDEPIRSIPVDGSDDKPIRSVCFSHSGKFLLLGMENGVVRIHPLDGKNDLEHLSSYWALTVHDNQHGAVRHIKTSFDDKYVFTAGMDGNFFVFKFMDKAVKGLKVPHKVSIPSPKKQIGEEGEEIVKKIDDIDDPNHYSIELEKQKAEHDRMVKLAEEKKQNIRRKIVNLRRAFKELMVKNHKLPSHVQLTQDEFEIDPDLITEQKAEVENKIALVRKEMAWEAEKHSIGLRKLQKRFKDEIECDRIVLRAFLTPHLVATFRASKPDYLHQLLQEAEGNGEGPDGGGLGRKSFSSGTKISAQMKRRQTQEKVTLNQQQQQQAPTSQGQLGSKVANALAKAEARRQKRLARQAEWNELYRNKPDEGYQDPKDVAAIKEARENMGDYKLKTAKDYVVPESQRVNAEKKRIQLLNLLDQIHQYKFEFNQSFLALREKKVKIIKEMKETVAQLEEVQRKIDPYSKRTIPKIPEMMPDECPERRLEYTRDQLLEFKKQIDNKGGQGQGEEQGGGFGGGFGGFGGGGGNEPSKHVPHGSKPGTQQRDRSISSVSVHSSGRPKSSLSTLTDKGTPEPAIEEVSEEPSALEQEIAYEEQIRLQYQQDVLIDKINTTLEKFDADLRYLRHEKMHREVAVKCADLRQVTLFEEFMLLKEFEKRENSFANKVNTKLSEKDEMQEKVEDCQMKLDSKKQDIEKLQEQEKALYTTFSAALGENNKFESFLTRVFKKKIKRAKKKAQAEEGSDEESDEEDSDEDLSSSDEEDSDAEELDDSVCPPGCDQALFDQVCQLRERRLDLEEELAEEKKTSETLKKEYDALVKKAKVIDSALKTAEADLEAFQREKQQKLNELDVVVVLRLHQIQYMLNSALPQDLSQCLVFNSPGLVRLQHRIKELEKEKAEQKRLYREHRQTHVQLIRDKKVQEAKIGELEEKVRNMLMLKFGRLVDLEKLETVTVNRTVEELKEKLRQQESKSAAEIAKWNSKIDSYKSKVTQLTRENTQRLDTYTVLLQEKKELEQMLNSRQKSLGTEFTGSRKADIRERQRLVQLVQLQAQEIDALKDEITLLSRKGGHILPPAQPPLPPGQTPIPNQ</sequence>
<feature type="compositionally biased region" description="Polar residues" evidence="10">
    <location>
        <begin position="194"/>
        <end position="205"/>
    </location>
</feature>
<evidence type="ECO:0000256" key="4">
    <source>
        <dbReference type="ARBA" id="ARBA00022737"/>
    </source>
</evidence>
<dbReference type="SUPFAM" id="SSF50978">
    <property type="entry name" value="WD40 repeat-like"/>
    <property type="match status" value="1"/>
</dbReference>
<evidence type="ECO:0000256" key="6">
    <source>
        <dbReference type="ARBA" id="ARBA00023212"/>
    </source>
</evidence>
<organism evidence="12 13">
    <name type="scientific">Porites evermanni</name>
    <dbReference type="NCBI Taxonomy" id="104178"/>
    <lineage>
        <taxon>Eukaryota</taxon>
        <taxon>Metazoa</taxon>
        <taxon>Cnidaria</taxon>
        <taxon>Anthozoa</taxon>
        <taxon>Hexacorallia</taxon>
        <taxon>Scleractinia</taxon>
        <taxon>Fungiina</taxon>
        <taxon>Poritidae</taxon>
        <taxon>Porites</taxon>
    </lineage>
</organism>
<dbReference type="Gene3D" id="2.130.10.10">
    <property type="entry name" value="YVTN repeat-like/Quinoprotein amine dehydrogenase"/>
    <property type="match status" value="3"/>
</dbReference>
<proteinExistence type="predicted"/>
<feature type="region of interest" description="Disordered" evidence="10">
    <location>
        <begin position="46"/>
        <end position="653"/>
    </location>
</feature>
<dbReference type="InterPro" id="IPR036322">
    <property type="entry name" value="WD40_repeat_dom_sf"/>
</dbReference>
<keyword evidence="7" id="KW-0966">Cell projection</keyword>
<keyword evidence="2" id="KW-0963">Cytoplasm</keyword>
<dbReference type="Proteomes" id="UP001159427">
    <property type="component" value="Unassembled WGS sequence"/>
</dbReference>
<keyword evidence="6" id="KW-0206">Cytoskeleton</keyword>
<feature type="coiled-coil region" evidence="9">
    <location>
        <begin position="1486"/>
        <end position="1527"/>
    </location>
</feature>
<feature type="region of interest" description="Disordered" evidence="10">
    <location>
        <begin position="1337"/>
        <end position="1358"/>
    </location>
</feature>
<evidence type="ECO:0000256" key="5">
    <source>
        <dbReference type="ARBA" id="ARBA00023054"/>
    </source>
</evidence>